<gene>
    <name evidence="1" type="ORF">DVH24_016907</name>
</gene>
<dbReference type="Proteomes" id="UP000290289">
    <property type="component" value="Chromosome 10"/>
</dbReference>
<accession>A0A498IUR9</accession>
<dbReference type="AlphaFoldDB" id="A0A498IUR9"/>
<sequence length="133" mass="15381">MSSSVMVSMADFLAMEDWCEKLASKISQSTECFAEKAKKKKDQWYKRNRKWEPTVVISRYPKDSSDAGQLQHLAAREGIIGAEIMELREASRKHDRQVESRGDVKAAFKILAKLNKRREKLEVMRTSMSELVR</sequence>
<proteinExistence type="predicted"/>
<reference evidence="1 2" key="1">
    <citation type="submission" date="2018-10" db="EMBL/GenBank/DDBJ databases">
        <title>A high-quality apple genome assembly.</title>
        <authorList>
            <person name="Hu J."/>
        </authorList>
    </citation>
    <scope>NUCLEOTIDE SEQUENCE [LARGE SCALE GENOMIC DNA]</scope>
    <source>
        <strain evidence="2">cv. HFTH1</strain>
        <tissue evidence="1">Young leaf</tissue>
    </source>
</reference>
<comment type="caution">
    <text evidence="1">The sequence shown here is derived from an EMBL/GenBank/DDBJ whole genome shotgun (WGS) entry which is preliminary data.</text>
</comment>
<organism evidence="1 2">
    <name type="scientific">Malus domestica</name>
    <name type="common">Apple</name>
    <name type="synonym">Pyrus malus</name>
    <dbReference type="NCBI Taxonomy" id="3750"/>
    <lineage>
        <taxon>Eukaryota</taxon>
        <taxon>Viridiplantae</taxon>
        <taxon>Streptophyta</taxon>
        <taxon>Embryophyta</taxon>
        <taxon>Tracheophyta</taxon>
        <taxon>Spermatophyta</taxon>
        <taxon>Magnoliopsida</taxon>
        <taxon>eudicotyledons</taxon>
        <taxon>Gunneridae</taxon>
        <taxon>Pentapetalae</taxon>
        <taxon>rosids</taxon>
        <taxon>fabids</taxon>
        <taxon>Rosales</taxon>
        <taxon>Rosaceae</taxon>
        <taxon>Amygdaloideae</taxon>
        <taxon>Maleae</taxon>
        <taxon>Malus</taxon>
    </lineage>
</organism>
<protein>
    <submittedName>
        <fullName evidence="1">Uncharacterized protein</fullName>
    </submittedName>
</protein>
<dbReference type="EMBL" id="RDQH01000336">
    <property type="protein sequence ID" value="RXH85854.1"/>
    <property type="molecule type" value="Genomic_DNA"/>
</dbReference>
<name>A0A498IUR9_MALDO</name>
<evidence type="ECO:0000313" key="2">
    <source>
        <dbReference type="Proteomes" id="UP000290289"/>
    </source>
</evidence>
<keyword evidence="2" id="KW-1185">Reference proteome</keyword>
<evidence type="ECO:0000313" key="1">
    <source>
        <dbReference type="EMBL" id="RXH85854.1"/>
    </source>
</evidence>